<dbReference type="GO" id="GO:0016807">
    <property type="term" value="F:cysteine-type carboxypeptidase activity"/>
    <property type="evidence" value="ECO:0007669"/>
    <property type="project" value="TreeGrafter"/>
</dbReference>
<dbReference type="AlphaFoldDB" id="A0A8H3ENF6"/>
<feature type="compositionally biased region" description="Polar residues" evidence="1">
    <location>
        <begin position="713"/>
        <end position="729"/>
    </location>
</feature>
<dbReference type="GO" id="GO:1990380">
    <property type="term" value="F:K48-linked deubiquitinase activity"/>
    <property type="evidence" value="ECO:0007669"/>
    <property type="project" value="InterPro"/>
</dbReference>
<feature type="region of interest" description="Disordered" evidence="1">
    <location>
        <begin position="1"/>
        <end position="176"/>
    </location>
</feature>
<evidence type="ECO:0000259" key="2">
    <source>
        <dbReference type="Pfam" id="PF04424"/>
    </source>
</evidence>
<feature type="region of interest" description="Disordered" evidence="1">
    <location>
        <begin position="688"/>
        <end position="759"/>
    </location>
</feature>
<feature type="domain" description="MINDY deubiquitinase" evidence="2">
    <location>
        <begin position="312"/>
        <end position="612"/>
    </location>
</feature>
<evidence type="ECO:0000256" key="1">
    <source>
        <dbReference type="SAM" id="MobiDB-lite"/>
    </source>
</evidence>
<keyword evidence="4" id="KW-1185">Reference proteome</keyword>
<gene>
    <name evidence="3" type="ORF">GOMPHAMPRED_006885</name>
</gene>
<name>A0A8H3ENF6_9LECA</name>
<protein>
    <recommendedName>
        <fullName evidence="2">MINDY deubiquitinase domain-containing protein</fullName>
    </recommendedName>
</protein>
<dbReference type="PANTHER" id="PTHR18063:SF6">
    <property type="entry name" value="UBIQUITIN CARBOXYL-TERMINAL HYDROLASE"/>
    <property type="match status" value="1"/>
</dbReference>
<dbReference type="GO" id="GO:0071944">
    <property type="term" value="C:cell periphery"/>
    <property type="evidence" value="ECO:0007669"/>
    <property type="project" value="TreeGrafter"/>
</dbReference>
<sequence length="884" mass="97087">MVTRKPLAPRILGSEAGLPYPMSPSSADLEESTTQATTSQKPLYTLHDESIQPSNPWQDAERPADSKKHWENPKGTSRPGTMANTTGSGHIPIAPETLSDHLNQDGIGFPELTPQSSWERDSESSEEDVPTKPVLKAPTHRPPPPPIQTSTSRPVDTNPYRAKSSERVPQVPISKEEDSTNIWAEIAQDKKVSIPEPVPAVELERLAIEDKRGWSSMEQAPSGSIMPMDSPLIDLDQANDYRRELEATPFGPPEGLENLATNKGKGQALLNITTNDEGFAPPFGLSPTAHASKFVDRKITVPEEIANKQRGETYQIKHIRWADSNSHEIKVSPILIQNKNGPCPLMALVNALTLSTPPELDTALIETLRVREQISLGLLLDAVFDELMSGRRGDAAQGLPDVSELYAFLITLHTGMNVNPRFIPAKRHQRNLIDGSYEEVSLSPEDYQKPGSFEYTKEMMLYGTFSIPLIHGWVPPTSHPAFRALERSATTYEDAQNLMFREEELEDKIQSSGLSGQEQQLLEDISSVRFFLDTTATQLTEHGLESINESLLPGAIAIFFRNDHFNTLYKQPRTGQLLLLVTDAGYSAHDEVVWESLVDIGGEGSEFFSGDFRLVGGHPSQSQAFDQADAHGSDWTTVQRGKGRNATISGVQAANKALSNVFEALPPSPTGRNHEQEDADLALAMQLQEEEEQNSRLTSAQRRQQEEEASSQFLAQNASNQEPAPTSPTENRRRARRSSGIQQQPQPLSNVQPLLPPRRSTAQINTRTAVHRAENSNDDDAPPSYEQAAKAEPYVGPAPSQTSVGSGASQEPRPNLSGQPSSHNIRPRGQSVYSANTVQGVHPVVTSPSSRRRSVQTGVQEPPIGVTRRVNSASSEDNRDCVLM</sequence>
<feature type="region of interest" description="Disordered" evidence="1">
    <location>
        <begin position="793"/>
        <end position="884"/>
    </location>
</feature>
<reference evidence="3" key="1">
    <citation type="submission" date="2021-03" db="EMBL/GenBank/DDBJ databases">
        <authorList>
            <person name="Tagirdzhanova G."/>
        </authorList>
    </citation>
    <scope>NUCLEOTIDE SEQUENCE</scope>
</reference>
<evidence type="ECO:0000313" key="3">
    <source>
        <dbReference type="EMBL" id="CAF9909856.1"/>
    </source>
</evidence>
<dbReference type="GO" id="GO:0004843">
    <property type="term" value="F:cysteine-type deubiquitinase activity"/>
    <property type="evidence" value="ECO:0007669"/>
    <property type="project" value="InterPro"/>
</dbReference>
<dbReference type="EMBL" id="CAJPDQ010000005">
    <property type="protein sequence ID" value="CAF9909856.1"/>
    <property type="molecule type" value="Genomic_DNA"/>
</dbReference>
<dbReference type="InterPro" id="IPR007518">
    <property type="entry name" value="MINDY"/>
</dbReference>
<dbReference type="PANTHER" id="PTHR18063">
    <property type="entry name" value="NF-E2 INDUCIBLE PROTEIN"/>
    <property type="match status" value="1"/>
</dbReference>
<dbReference type="OrthoDB" id="10261212at2759"/>
<feature type="compositionally biased region" description="Polar residues" evidence="1">
    <location>
        <begin position="32"/>
        <end position="42"/>
    </location>
</feature>
<organism evidence="3 4">
    <name type="scientific">Gomphillus americanus</name>
    <dbReference type="NCBI Taxonomy" id="1940652"/>
    <lineage>
        <taxon>Eukaryota</taxon>
        <taxon>Fungi</taxon>
        <taxon>Dikarya</taxon>
        <taxon>Ascomycota</taxon>
        <taxon>Pezizomycotina</taxon>
        <taxon>Lecanoromycetes</taxon>
        <taxon>OSLEUM clade</taxon>
        <taxon>Ostropomycetidae</taxon>
        <taxon>Ostropales</taxon>
        <taxon>Graphidaceae</taxon>
        <taxon>Gomphilloideae</taxon>
        <taxon>Gomphillus</taxon>
    </lineage>
</organism>
<evidence type="ECO:0000313" key="4">
    <source>
        <dbReference type="Proteomes" id="UP000664169"/>
    </source>
</evidence>
<dbReference type="GO" id="GO:0071108">
    <property type="term" value="P:protein K48-linked deubiquitination"/>
    <property type="evidence" value="ECO:0007669"/>
    <property type="project" value="TreeGrafter"/>
</dbReference>
<feature type="compositionally biased region" description="Basic and acidic residues" evidence="1">
    <location>
        <begin position="59"/>
        <end position="72"/>
    </location>
</feature>
<dbReference type="Pfam" id="PF04424">
    <property type="entry name" value="MINDY_DUB"/>
    <property type="match status" value="1"/>
</dbReference>
<dbReference type="Proteomes" id="UP000664169">
    <property type="component" value="Unassembled WGS sequence"/>
</dbReference>
<dbReference type="InterPro" id="IPR033979">
    <property type="entry name" value="MINDY_domain"/>
</dbReference>
<feature type="compositionally biased region" description="Polar residues" evidence="1">
    <location>
        <begin position="799"/>
        <end position="809"/>
    </location>
</feature>
<accession>A0A8H3ENF6</accession>
<feature type="compositionally biased region" description="Polar residues" evidence="1">
    <location>
        <begin position="74"/>
        <end position="88"/>
    </location>
</feature>
<comment type="caution">
    <text evidence="3">The sequence shown here is derived from an EMBL/GenBank/DDBJ whole genome shotgun (WGS) entry which is preliminary data.</text>
</comment>
<feature type="compositionally biased region" description="Polar residues" evidence="1">
    <location>
        <begin position="739"/>
        <end position="752"/>
    </location>
</feature>
<dbReference type="GO" id="GO:0005829">
    <property type="term" value="C:cytosol"/>
    <property type="evidence" value="ECO:0007669"/>
    <property type="project" value="TreeGrafter"/>
</dbReference>
<proteinExistence type="predicted"/>